<dbReference type="Proteomes" id="UP001446871">
    <property type="component" value="Unassembled WGS sequence"/>
</dbReference>
<evidence type="ECO:0000313" key="2">
    <source>
        <dbReference type="EMBL" id="KAK8076937.1"/>
    </source>
</evidence>
<comment type="caution">
    <text evidence="2">The sequence shown here is derived from an EMBL/GenBank/DDBJ whole genome shotgun (WGS) entry which is preliminary data.</text>
</comment>
<dbReference type="InterPro" id="IPR010730">
    <property type="entry name" value="HET"/>
</dbReference>
<keyword evidence="3" id="KW-1185">Reference proteome</keyword>
<gene>
    <name evidence="2" type="ORF">PG996_003107</name>
</gene>
<proteinExistence type="predicted"/>
<sequence length="761" mass="85129">MNILDAHSQQPCGVCRDIKAAFAQKQSFQLGLVSDILKTPCPGHDALLQYLVQTPLREGRTVESPDCHLWVRGISEHVGCMTLVSLDGTELEASHEVILVSGSSEITAPGTRRVLDPDWVDIGLLREWVGGCIAEHEDTCEDPLRLSGTASPAWLIDTVDHCLVAGSGIREYVALSYKWGDGAYYLQNKLGVLSSLKQAGALLQDQFARIISPTVKDAMGLTRLLGERYLWVDALCIVQDGGRETSEQLQSMGVIYASAKLTVVVADGDASYGIPGLKGVSQPRRFSQPVFPLGDSGDTVVIRQNPLLASGGGPYFDRAWTFQEYHLSKRRLIVGRKQFHWVCSAATLHEDLYGAKEVDWGYNFEFANILLGRPDLDEFASLAREYNGRDLKFPEDALGGVSGLLAVMSRAFEGGFIYGHPELFFDHTLSWHARDAVSNTQKRTHSGKQDGILPQSQLPSWSWLGWKEGSLEFGHEHSGELYDDMSEYNRWMTKSITQWYSQETPTSSTRHAMPSSLWNHDGDFKDARSVFLLSQGWTKERFVASKHMVPKKSSRRALVVFGDHVFTHPSLLEKQYWRPFPVQNIGGEKRAEMQLPPQHPFLSCTTKRGWFGAKQAAKDQRLLGTERSQILILRKARDRGGDLPAPTGEELEECPPQCYLSDKGPYCGLLQVPTEEQVSEFPTAASSDGGRTIELVALSLRRLYDQPDDDELLVESPPFREWYPVLWVEWVDGVAYRRGVGEVEREDWDSHDLEDVDLILG</sequence>
<dbReference type="PANTHER" id="PTHR33112">
    <property type="entry name" value="DOMAIN PROTEIN, PUTATIVE-RELATED"/>
    <property type="match status" value="1"/>
</dbReference>
<dbReference type="EMBL" id="JAQQWM010000002">
    <property type="protein sequence ID" value="KAK8076937.1"/>
    <property type="molecule type" value="Genomic_DNA"/>
</dbReference>
<feature type="domain" description="Heterokaryon incompatibility" evidence="1">
    <location>
        <begin position="172"/>
        <end position="324"/>
    </location>
</feature>
<protein>
    <recommendedName>
        <fullName evidence="1">Heterokaryon incompatibility domain-containing protein</fullName>
    </recommendedName>
</protein>
<accession>A0ABR1W0B4</accession>
<evidence type="ECO:0000259" key="1">
    <source>
        <dbReference type="Pfam" id="PF06985"/>
    </source>
</evidence>
<dbReference type="Pfam" id="PF06985">
    <property type="entry name" value="HET"/>
    <property type="match status" value="1"/>
</dbReference>
<name>A0ABR1W0B4_9PEZI</name>
<reference evidence="2 3" key="1">
    <citation type="submission" date="2023-01" db="EMBL/GenBank/DDBJ databases">
        <title>Analysis of 21 Apiospora genomes using comparative genomics revels a genus with tremendous synthesis potential of carbohydrate active enzymes and secondary metabolites.</title>
        <authorList>
            <person name="Sorensen T."/>
        </authorList>
    </citation>
    <scope>NUCLEOTIDE SEQUENCE [LARGE SCALE GENOMIC DNA]</scope>
    <source>
        <strain evidence="2 3">CBS 83171</strain>
    </source>
</reference>
<organism evidence="2 3">
    <name type="scientific">Apiospora saccharicola</name>
    <dbReference type="NCBI Taxonomy" id="335842"/>
    <lineage>
        <taxon>Eukaryota</taxon>
        <taxon>Fungi</taxon>
        <taxon>Dikarya</taxon>
        <taxon>Ascomycota</taxon>
        <taxon>Pezizomycotina</taxon>
        <taxon>Sordariomycetes</taxon>
        <taxon>Xylariomycetidae</taxon>
        <taxon>Amphisphaeriales</taxon>
        <taxon>Apiosporaceae</taxon>
        <taxon>Apiospora</taxon>
    </lineage>
</organism>
<dbReference type="PANTHER" id="PTHR33112:SF16">
    <property type="entry name" value="HETEROKARYON INCOMPATIBILITY DOMAIN-CONTAINING PROTEIN"/>
    <property type="match status" value="1"/>
</dbReference>
<evidence type="ECO:0000313" key="3">
    <source>
        <dbReference type="Proteomes" id="UP001446871"/>
    </source>
</evidence>